<comment type="caution">
    <text evidence="2">The sequence shown here is derived from an EMBL/GenBank/DDBJ whole genome shotgun (WGS) entry which is preliminary data.</text>
</comment>
<protein>
    <recommendedName>
        <fullName evidence="1">Novel toxin 15 domain-containing protein</fullName>
    </recommendedName>
</protein>
<proteinExistence type="predicted"/>
<dbReference type="Proteomes" id="UP001519349">
    <property type="component" value="Unassembled WGS sequence"/>
</dbReference>
<evidence type="ECO:0000313" key="3">
    <source>
        <dbReference type="Proteomes" id="UP001519349"/>
    </source>
</evidence>
<feature type="domain" description="Novel toxin 15" evidence="1">
    <location>
        <begin position="1"/>
        <end position="47"/>
    </location>
</feature>
<dbReference type="InterPro" id="IPR028949">
    <property type="entry name" value="Ntox15"/>
</dbReference>
<keyword evidence="3" id="KW-1185">Reference proteome</keyword>
<accession>A0ABS5AZR7</accession>
<sequence>MGDKRINSSIGSQWKYRIDAVDAKIQALAEKMTPEQLQNTYLNVRLNY</sequence>
<dbReference type="Pfam" id="PF15604">
    <property type="entry name" value="Ntox15"/>
    <property type="match status" value="1"/>
</dbReference>
<reference evidence="2 3" key="1">
    <citation type="submission" date="2018-05" db="EMBL/GenBank/DDBJ databases">
        <title>Draft genome sequence of Streptococcus panodentis CCUG 70867T.</title>
        <authorList>
            <person name="Salva-Serra F."/>
            <person name="Mendez V."/>
            <person name="Jaen-Luchoro D."/>
            <person name="Gonzales-Siles L."/>
            <person name="Karlsson R."/>
            <person name="Engstrom-Jakobsson H."/>
            <person name="Busquets A."/>
            <person name="Gomila M."/>
            <person name="Pineiro-Iglesias B."/>
            <person name="Bennasar-Figueras A."/>
            <person name="Seeger M."/>
            <person name="Moore E."/>
        </authorList>
    </citation>
    <scope>NUCLEOTIDE SEQUENCE [LARGE SCALE GENOMIC DNA]</scope>
    <source>
        <strain evidence="2 3">CCUG 70867</strain>
    </source>
</reference>
<organism evidence="2 3">
    <name type="scientific">Streptococcus panodentis</name>
    <dbReference type="NCBI Taxonomy" id="1581472"/>
    <lineage>
        <taxon>Bacteria</taxon>
        <taxon>Bacillati</taxon>
        <taxon>Bacillota</taxon>
        <taxon>Bacilli</taxon>
        <taxon>Lactobacillales</taxon>
        <taxon>Streptococcaceae</taxon>
        <taxon>Streptococcus</taxon>
    </lineage>
</organism>
<dbReference type="EMBL" id="QFAY01000023">
    <property type="protein sequence ID" value="MBP2621738.1"/>
    <property type="molecule type" value="Genomic_DNA"/>
</dbReference>
<name>A0ABS5AZR7_9STRE</name>
<evidence type="ECO:0000313" key="2">
    <source>
        <dbReference type="EMBL" id="MBP2621738.1"/>
    </source>
</evidence>
<gene>
    <name evidence="2" type="ORF">DHL47_10495</name>
</gene>
<evidence type="ECO:0000259" key="1">
    <source>
        <dbReference type="Pfam" id="PF15604"/>
    </source>
</evidence>